<feature type="compositionally biased region" description="Basic and acidic residues" evidence="3">
    <location>
        <begin position="9"/>
        <end position="20"/>
    </location>
</feature>
<dbReference type="PIRSF" id="PIRSF028983">
    <property type="entry name" value="BCP1"/>
    <property type="match status" value="1"/>
</dbReference>
<dbReference type="OrthoDB" id="27543at2759"/>
<feature type="region of interest" description="Disordered" evidence="3">
    <location>
        <begin position="1"/>
        <end position="43"/>
    </location>
</feature>
<reference evidence="6" key="1">
    <citation type="submission" date="2012-12" db="EMBL/GenBank/DDBJ databases">
        <authorList>
            <person name="Hellsten U."/>
            <person name="Grimwood J."/>
            <person name="Chapman J.A."/>
            <person name="Shapiro H."/>
            <person name="Aerts A."/>
            <person name="Otillar R.P."/>
            <person name="Terry A.Y."/>
            <person name="Boore J.L."/>
            <person name="Simakov O."/>
            <person name="Marletaz F."/>
            <person name="Cho S.-J."/>
            <person name="Edsinger-Gonzales E."/>
            <person name="Havlak P."/>
            <person name="Kuo D.-H."/>
            <person name="Larsson T."/>
            <person name="Lv J."/>
            <person name="Arendt D."/>
            <person name="Savage R."/>
            <person name="Osoegawa K."/>
            <person name="de Jong P."/>
            <person name="Lindberg D.R."/>
            <person name="Seaver E.C."/>
            <person name="Weisblat D.A."/>
            <person name="Putnam N.H."/>
            <person name="Grigoriev I.V."/>
            <person name="Rokhsar D.S."/>
        </authorList>
    </citation>
    <scope>NUCLEOTIDE SEQUENCE</scope>
    <source>
        <strain evidence="6">I ESC-2004</strain>
    </source>
</reference>
<accession>R7TRW7</accession>
<reference evidence="4 6" key="2">
    <citation type="journal article" date="2013" name="Nature">
        <title>Insights into bilaterian evolution from three spiralian genomes.</title>
        <authorList>
            <person name="Simakov O."/>
            <person name="Marletaz F."/>
            <person name="Cho S.J."/>
            <person name="Edsinger-Gonzales E."/>
            <person name="Havlak P."/>
            <person name="Hellsten U."/>
            <person name="Kuo D.H."/>
            <person name="Larsson T."/>
            <person name="Lv J."/>
            <person name="Arendt D."/>
            <person name="Savage R."/>
            <person name="Osoegawa K."/>
            <person name="de Jong P."/>
            <person name="Grimwood J."/>
            <person name="Chapman J.A."/>
            <person name="Shapiro H."/>
            <person name="Aerts A."/>
            <person name="Otillar R.P."/>
            <person name="Terry A.Y."/>
            <person name="Boore J.L."/>
            <person name="Grigoriev I.V."/>
            <person name="Lindberg D.R."/>
            <person name="Seaver E.C."/>
            <person name="Weisblat D.A."/>
            <person name="Putnam N.H."/>
            <person name="Rokhsar D.S."/>
        </authorList>
    </citation>
    <scope>NUCLEOTIDE SEQUENCE</scope>
    <source>
        <strain evidence="4 6">I ESC-2004</strain>
    </source>
</reference>
<dbReference type="OMA" id="VKFYRKE"/>
<dbReference type="PANTHER" id="PTHR13261">
    <property type="entry name" value="BRCA2 AND CDKN1A INTERACTING PROTEIN"/>
    <property type="match status" value="1"/>
</dbReference>
<dbReference type="EMBL" id="KB309617">
    <property type="protein sequence ID" value="ELT93775.1"/>
    <property type="molecule type" value="Genomic_DNA"/>
</dbReference>
<dbReference type="HOGENOM" id="CLU_068770_1_1_1"/>
<keyword evidence="6" id="KW-1185">Reference proteome</keyword>
<gene>
    <name evidence="4" type="ORF">CAPTEDRAFT_151065</name>
</gene>
<evidence type="ECO:0000313" key="5">
    <source>
        <dbReference type="EnsemblMetazoa" id="CapteP151065"/>
    </source>
</evidence>
<evidence type="ECO:0000256" key="1">
    <source>
        <dbReference type="ARBA" id="ARBA00006781"/>
    </source>
</evidence>
<proteinExistence type="inferred from homology"/>
<dbReference type="STRING" id="283909.R7TRW7"/>
<dbReference type="AlphaFoldDB" id="R7TRW7"/>
<evidence type="ECO:0000313" key="6">
    <source>
        <dbReference type="Proteomes" id="UP000014760"/>
    </source>
</evidence>
<dbReference type="EMBL" id="AMQN01002568">
    <property type="status" value="NOT_ANNOTATED_CDS"/>
    <property type="molecule type" value="Genomic_DNA"/>
</dbReference>
<evidence type="ECO:0000313" key="4">
    <source>
        <dbReference type="EMBL" id="ELT93775.1"/>
    </source>
</evidence>
<organism evidence="4">
    <name type="scientific">Capitella teleta</name>
    <name type="common">Polychaete worm</name>
    <dbReference type="NCBI Taxonomy" id="283909"/>
    <lineage>
        <taxon>Eukaryota</taxon>
        <taxon>Metazoa</taxon>
        <taxon>Spiralia</taxon>
        <taxon>Lophotrochozoa</taxon>
        <taxon>Annelida</taxon>
        <taxon>Polychaeta</taxon>
        <taxon>Sedentaria</taxon>
        <taxon>Scolecida</taxon>
        <taxon>Capitellidae</taxon>
        <taxon>Capitella</taxon>
    </lineage>
</organism>
<protein>
    <recommendedName>
        <fullName evidence="2">Protein BCCIP homolog</fullName>
    </recommendedName>
</protein>
<dbReference type="InterPro" id="IPR025602">
    <property type="entry name" value="BCP1_family"/>
</dbReference>
<sequence>MASDKKKRVTENEMELRQNGDDDDVSGDDDDYEDCSDSDDEDMDFQDTVQVDFEARNAEDSDFHGIRKLLQQTFLKANIDLSELTNTIISQNYVGSVLKQPILSDEESDNEVDDDDTFGIVTALNMTERKDLDCIKQLKNYLYTRCAQCGPNGKQKKAQLAEILESVENQVGFLINERFINIPAQVALPCFESLIKEMEEACKKQMKYDFSHFVVISKTCKLPIAVSSKVDMRTFINAEEELILQESEMSFEFSVKSERDTCISGEWDDEEEALEPFRTVMVFKKDRFPVILEEINQLLLSNPLPGAQ</sequence>
<name>R7TRW7_CAPTE</name>
<dbReference type="Pfam" id="PF13862">
    <property type="entry name" value="BCCIP"/>
    <property type="match status" value="1"/>
</dbReference>
<dbReference type="EnsemblMetazoa" id="CapteT151065">
    <property type="protein sequence ID" value="CapteP151065"/>
    <property type="gene ID" value="CapteG151065"/>
</dbReference>
<comment type="similarity">
    <text evidence="1 2">Belongs to the BCP1 family.</text>
</comment>
<dbReference type="GO" id="GO:0005634">
    <property type="term" value="C:nucleus"/>
    <property type="evidence" value="ECO:0007669"/>
    <property type="project" value="TreeGrafter"/>
</dbReference>
<dbReference type="Proteomes" id="UP000014760">
    <property type="component" value="Unassembled WGS sequence"/>
</dbReference>
<evidence type="ECO:0000256" key="2">
    <source>
        <dbReference type="PIRNR" id="PIRNR028983"/>
    </source>
</evidence>
<dbReference type="PANTHER" id="PTHR13261:SF0">
    <property type="entry name" value="BRCA2 AND CDKN1A-INTERACTING PROTEIN"/>
    <property type="match status" value="1"/>
</dbReference>
<dbReference type="FunCoup" id="R7TRW7">
    <property type="interactions" value="1927"/>
</dbReference>
<evidence type="ECO:0000256" key="3">
    <source>
        <dbReference type="SAM" id="MobiDB-lite"/>
    </source>
</evidence>
<reference evidence="5" key="3">
    <citation type="submission" date="2015-06" db="UniProtKB">
        <authorList>
            <consortium name="EnsemblMetazoa"/>
        </authorList>
    </citation>
    <scope>IDENTIFICATION</scope>
</reference>
<feature type="compositionally biased region" description="Acidic residues" evidence="3">
    <location>
        <begin position="21"/>
        <end position="43"/>
    </location>
</feature>